<feature type="domain" description="DinB-like" evidence="1">
    <location>
        <begin position="11"/>
        <end position="149"/>
    </location>
</feature>
<dbReference type="Proteomes" id="UP001500782">
    <property type="component" value="Unassembled WGS sequence"/>
</dbReference>
<keyword evidence="3" id="KW-1185">Reference proteome</keyword>
<evidence type="ECO:0000313" key="2">
    <source>
        <dbReference type="EMBL" id="GAA0339755.1"/>
    </source>
</evidence>
<reference evidence="2 3" key="1">
    <citation type="journal article" date="2019" name="Int. J. Syst. Evol. Microbiol.">
        <title>The Global Catalogue of Microorganisms (GCM) 10K type strain sequencing project: providing services to taxonomists for standard genome sequencing and annotation.</title>
        <authorList>
            <consortium name="The Broad Institute Genomics Platform"/>
            <consortium name="The Broad Institute Genome Sequencing Center for Infectious Disease"/>
            <person name="Wu L."/>
            <person name="Ma J."/>
        </authorList>
    </citation>
    <scope>NUCLEOTIDE SEQUENCE [LARGE SCALE GENOMIC DNA]</scope>
    <source>
        <strain evidence="2 3">JCM 9731</strain>
    </source>
</reference>
<evidence type="ECO:0000259" key="1">
    <source>
        <dbReference type="Pfam" id="PF12867"/>
    </source>
</evidence>
<comment type="caution">
    <text evidence="2">The sequence shown here is derived from an EMBL/GenBank/DDBJ whole genome shotgun (WGS) entry which is preliminary data.</text>
</comment>
<organism evidence="2 3">
    <name type="scientific">Bacillus carboniphilus</name>
    <dbReference type="NCBI Taxonomy" id="86663"/>
    <lineage>
        <taxon>Bacteria</taxon>
        <taxon>Bacillati</taxon>
        <taxon>Bacillota</taxon>
        <taxon>Bacilli</taxon>
        <taxon>Bacillales</taxon>
        <taxon>Bacillaceae</taxon>
        <taxon>Bacillus</taxon>
    </lineage>
</organism>
<accession>A0ABN0WJG9</accession>
<dbReference type="RefSeq" id="WP_343801258.1">
    <property type="nucleotide sequence ID" value="NZ_BAAADJ010000057.1"/>
</dbReference>
<protein>
    <submittedName>
        <fullName evidence="2">DinB family protein</fullName>
    </submittedName>
</protein>
<name>A0ABN0WJG9_9BACI</name>
<sequence>MNDEMMFQQMKFIRSRTVASLDATPDEVATVIPEGFNNHLLWQYGHIYVSHEILLHSFVKEESKCPPHYLKLFAMGSKPADWGKEEEIPSLEELRTRLVEQPQKIMDTFGGRLGEIGEKPFVLGPETKFTTLGEVLGFAMWHEGLHQGTSDGIKRALGLKELFKIPEKN</sequence>
<dbReference type="Gene3D" id="1.20.120.450">
    <property type="entry name" value="dinb family like domain"/>
    <property type="match status" value="1"/>
</dbReference>
<proteinExistence type="predicted"/>
<dbReference type="SUPFAM" id="SSF109854">
    <property type="entry name" value="DinB/YfiT-like putative metalloenzymes"/>
    <property type="match status" value="1"/>
</dbReference>
<dbReference type="InterPro" id="IPR034660">
    <property type="entry name" value="DinB/YfiT-like"/>
</dbReference>
<dbReference type="EMBL" id="BAAADJ010000057">
    <property type="protein sequence ID" value="GAA0339755.1"/>
    <property type="molecule type" value="Genomic_DNA"/>
</dbReference>
<dbReference type="Pfam" id="PF12867">
    <property type="entry name" value="DinB_2"/>
    <property type="match status" value="1"/>
</dbReference>
<gene>
    <name evidence="2" type="ORF">GCM10008967_32650</name>
</gene>
<evidence type="ECO:0000313" key="3">
    <source>
        <dbReference type="Proteomes" id="UP001500782"/>
    </source>
</evidence>
<dbReference type="InterPro" id="IPR024775">
    <property type="entry name" value="DinB-like"/>
</dbReference>